<dbReference type="GO" id="GO:0015979">
    <property type="term" value="P:photosynthesis"/>
    <property type="evidence" value="ECO:0007669"/>
    <property type="project" value="InterPro"/>
</dbReference>
<keyword evidence="3" id="KW-0472">Membrane</keyword>
<keyword evidence="4" id="KW-0732">Signal</keyword>
<evidence type="ECO:0000256" key="1">
    <source>
        <dbReference type="ARBA" id="ARBA00004370"/>
    </source>
</evidence>
<accession>A0A844GT60</accession>
<dbReference type="GO" id="GO:0009654">
    <property type="term" value="C:photosystem II oxygen evolving complex"/>
    <property type="evidence" value="ECO:0007669"/>
    <property type="project" value="InterPro"/>
</dbReference>
<dbReference type="EMBL" id="WMIA01000004">
    <property type="protein sequence ID" value="MTF38231.1"/>
    <property type="molecule type" value="Genomic_DNA"/>
</dbReference>
<evidence type="ECO:0000256" key="2">
    <source>
        <dbReference type="ARBA" id="ARBA00023078"/>
    </source>
</evidence>
<proteinExistence type="predicted"/>
<dbReference type="GO" id="GO:0019898">
    <property type="term" value="C:extrinsic component of membrane"/>
    <property type="evidence" value="ECO:0007669"/>
    <property type="project" value="InterPro"/>
</dbReference>
<dbReference type="Gene3D" id="1.20.120.290">
    <property type="entry name" value="Oxygen-evolving enhancer protein 3 (PsbQ), four-helix up-down bundle"/>
    <property type="match status" value="1"/>
</dbReference>
<dbReference type="Proteomes" id="UP000437131">
    <property type="component" value="Unassembled WGS sequence"/>
</dbReference>
<name>A0A844GT60_9CHRO</name>
<dbReference type="RefSeq" id="WP_155083133.1">
    <property type="nucleotide sequence ID" value="NZ_WMIA01000004.1"/>
</dbReference>
<feature type="chain" id="PRO_5032365097" evidence="4">
    <location>
        <begin position="22"/>
        <end position="150"/>
    </location>
</feature>
<protein>
    <submittedName>
        <fullName evidence="5">Photosystem II protein PsbQ</fullName>
    </submittedName>
</protein>
<dbReference type="PROSITE" id="PS51257">
    <property type="entry name" value="PROKAR_LIPOPROTEIN"/>
    <property type="match status" value="1"/>
</dbReference>
<dbReference type="Pfam" id="PF05757">
    <property type="entry name" value="PsbQ"/>
    <property type="match status" value="1"/>
</dbReference>
<reference evidence="5 6" key="1">
    <citation type="submission" date="2019-11" db="EMBL/GenBank/DDBJ databases">
        <title>Isolation of a new High Light Tolerant Cyanobacteria.</title>
        <authorList>
            <person name="Dobson Z."/>
            <person name="Vaughn N."/>
            <person name="Vaughn M."/>
            <person name="Fromme P."/>
            <person name="Mazor Y."/>
        </authorList>
    </citation>
    <scope>NUCLEOTIDE SEQUENCE [LARGE SCALE GENOMIC DNA]</scope>
    <source>
        <strain evidence="5 6">0216</strain>
    </source>
</reference>
<dbReference type="InterPro" id="IPR008797">
    <property type="entry name" value="PSII_PsbQ"/>
</dbReference>
<comment type="caution">
    <text evidence="5">The sequence shown here is derived from an EMBL/GenBank/DDBJ whole genome shotgun (WGS) entry which is preliminary data.</text>
</comment>
<comment type="subcellular location">
    <subcellularLocation>
        <location evidence="1">Membrane</location>
    </subcellularLocation>
</comment>
<dbReference type="AlphaFoldDB" id="A0A844GT60"/>
<evidence type="ECO:0000313" key="5">
    <source>
        <dbReference type="EMBL" id="MTF38231.1"/>
    </source>
</evidence>
<dbReference type="InterPro" id="IPR023222">
    <property type="entry name" value="PsbQ-like_dom_sf"/>
</dbReference>
<dbReference type="InterPro" id="IPR017487">
    <property type="entry name" value="PSII_PsbQ_cyanobac"/>
</dbReference>
<dbReference type="NCBIfam" id="TIGR03042">
    <property type="entry name" value="PS_II_psbQ_bact"/>
    <property type="match status" value="1"/>
</dbReference>
<evidence type="ECO:0000313" key="6">
    <source>
        <dbReference type="Proteomes" id="UP000437131"/>
    </source>
</evidence>
<keyword evidence="2" id="KW-0793">Thylakoid</keyword>
<dbReference type="SUPFAM" id="SSF101112">
    <property type="entry name" value="Oxygen-evolving enhancer protein 3"/>
    <property type="match status" value="1"/>
</dbReference>
<evidence type="ECO:0000256" key="4">
    <source>
        <dbReference type="SAM" id="SignalP"/>
    </source>
</evidence>
<feature type="signal peptide" evidence="4">
    <location>
        <begin position="1"/>
        <end position="21"/>
    </location>
</feature>
<sequence>MKNLFRPLLCLILVFTTTLLVSCGSPTKAKIPTVYTPEKIAQLEEYRTPIAEARTQMSTLQELINAENWVDTRTFIHGPLGELRQNMAIVARKLLPKDQKPAQQISRDLFGHFERIDAAAKDRNSVSAKNEFSEAIKDFDAYLNLVPSNS</sequence>
<gene>
    <name evidence="5" type="primary">psbQ</name>
    <name evidence="5" type="ORF">GGC33_04765</name>
</gene>
<dbReference type="GO" id="GO:0005509">
    <property type="term" value="F:calcium ion binding"/>
    <property type="evidence" value="ECO:0007669"/>
    <property type="project" value="InterPro"/>
</dbReference>
<organism evidence="5 6">
    <name type="scientific">Cyanobacterium aponinum 0216</name>
    <dbReference type="NCBI Taxonomy" id="2676140"/>
    <lineage>
        <taxon>Bacteria</taxon>
        <taxon>Bacillati</taxon>
        <taxon>Cyanobacteriota</taxon>
        <taxon>Cyanophyceae</taxon>
        <taxon>Oscillatoriophycideae</taxon>
        <taxon>Chroococcales</taxon>
        <taxon>Geminocystaceae</taxon>
        <taxon>Cyanobacterium</taxon>
    </lineage>
</organism>
<evidence type="ECO:0000256" key="3">
    <source>
        <dbReference type="ARBA" id="ARBA00023136"/>
    </source>
</evidence>